<name>A0A4Q7AT84_9GAMM</name>
<dbReference type="AlphaFoldDB" id="A0A4Q7AT84"/>
<accession>A0A4Q7AT84</accession>
<organism evidence="1 2">
    <name type="scientific">Acinetobacter bouvetii</name>
    <dbReference type="NCBI Taxonomy" id="202951"/>
    <lineage>
        <taxon>Bacteria</taxon>
        <taxon>Pseudomonadati</taxon>
        <taxon>Pseudomonadota</taxon>
        <taxon>Gammaproteobacteria</taxon>
        <taxon>Moraxellales</taxon>
        <taxon>Moraxellaceae</taxon>
        <taxon>Acinetobacter</taxon>
    </lineage>
</organism>
<gene>
    <name evidence="1" type="ORF">EXE25_15765</name>
</gene>
<comment type="caution">
    <text evidence="1">The sequence shown here is derived from an EMBL/GenBank/DDBJ whole genome shotgun (WGS) entry which is preliminary data.</text>
</comment>
<evidence type="ECO:0000313" key="1">
    <source>
        <dbReference type="EMBL" id="RZG64825.1"/>
    </source>
</evidence>
<evidence type="ECO:0008006" key="3">
    <source>
        <dbReference type="Google" id="ProtNLM"/>
    </source>
</evidence>
<dbReference type="EMBL" id="SGSU01000020">
    <property type="protein sequence ID" value="RZG64825.1"/>
    <property type="molecule type" value="Genomic_DNA"/>
</dbReference>
<proteinExistence type="predicted"/>
<sequence>MLLKSGINIIKTITIGLSIGFFFSSPIHAEAIDCAVPGHSLQKVCSASFSKQRDHLDNLYLTSLLVTDAPSRIIKDTQLMWVQRLKQCKSIDCIKQQIDLRADDLNIFVSLNQSLTQHYLKFERGAFAQQQVHMKVHQLSKDRIKIEAVAYRNPNNRLDAQSIAFLAYTTPDQKTEVTDNEHDCKYQFNYSKAILSVKTVQKGCERFAGIYRLYD</sequence>
<protein>
    <recommendedName>
        <fullName evidence="3">DUF1311 domain-containing protein</fullName>
    </recommendedName>
</protein>
<evidence type="ECO:0000313" key="2">
    <source>
        <dbReference type="Proteomes" id="UP000293483"/>
    </source>
</evidence>
<dbReference type="Proteomes" id="UP000293483">
    <property type="component" value="Unassembled WGS sequence"/>
</dbReference>
<dbReference type="RefSeq" id="WP_130147908.1">
    <property type="nucleotide sequence ID" value="NZ_SGSU01000020.1"/>
</dbReference>
<reference evidence="1 2" key="1">
    <citation type="submission" date="2019-02" db="EMBL/GenBank/DDBJ databases">
        <title>The Batch Genome Submission of Acinetobacter spp. strains.</title>
        <authorList>
            <person name="Qin J."/>
            <person name="Hu Y."/>
            <person name="Ye H."/>
            <person name="Wei L."/>
            <person name="Feng Y."/>
            <person name="Zong Z."/>
        </authorList>
    </citation>
    <scope>NUCLEOTIDE SEQUENCE [LARGE SCALE GENOMIC DNA]</scope>
    <source>
        <strain evidence="1 2">WCHABo060081</strain>
    </source>
</reference>